<keyword evidence="1" id="KW-0812">Transmembrane</keyword>
<organism evidence="2 3">
    <name type="scientific">Blumeria graminis f. sp. tritici</name>
    <dbReference type="NCBI Taxonomy" id="62690"/>
    <lineage>
        <taxon>Eukaryota</taxon>
        <taxon>Fungi</taxon>
        <taxon>Dikarya</taxon>
        <taxon>Ascomycota</taxon>
        <taxon>Pezizomycotina</taxon>
        <taxon>Leotiomycetes</taxon>
        <taxon>Erysiphales</taxon>
        <taxon>Erysiphaceae</taxon>
        <taxon>Blumeria</taxon>
    </lineage>
</organism>
<evidence type="ECO:0000313" key="2">
    <source>
        <dbReference type="EMBL" id="VDB95008.1"/>
    </source>
</evidence>
<dbReference type="AlphaFoldDB" id="A0A9X9MP88"/>
<evidence type="ECO:0000313" key="3">
    <source>
        <dbReference type="Proteomes" id="UP000324639"/>
    </source>
</evidence>
<accession>A0A9X9MP88</accession>
<dbReference type="Proteomes" id="UP000324639">
    <property type="component" value="Chromosome Bgt_-10"/>
</dbReference>
<protein>
    <submittedName>
        <fullName evidence="2">Bgt-50402</fullName>
    </submittedName>
</protein>
<keyword evidence="1" id="KW-0472">Membrane</keyword>
<name>A0A9X9MP88_BLUGR</name>
<dbReference type="EMBL" id="LR026993">
    <property type="protein sequence ID" value="VDB95008.1"/>
    <property type="molecule type" value="Genomic_DNA"/>
</dbReference>
<proteinExistence type="predicted"/>
<keyword evidence="3" id="KW-1185">Reference proteome</keyword>
<evidence type="ECO:0000256" key="1">
    <source>
        <dbReference type="SAM" id="Phobius"/>
    </source>
</evidence>
<keyword evidence="1" id="KW-1133">Transmembrane helix</keyword>
<gene>
    <name evidence="2" type="ORF">BGT96224V316_LOCUS8063</name>
</gene>
<reference evidence="2 3" key="1">
    <citation type="submission" date="2018-08" db="EMBL/GenBank/DDBJ databases">
        <authorList>
            <person name="Muller C M."/>
        </authorList>
    </citation>
    <scope>NUCLEOTIDE SEQUENCE [LARGE SCALE GENOMIC DNA]</scope>
</reference>
<feature type="transmembrane region" description="Helical" evidence="1">
    <location>
        <begin position="16"/>
        <end position="38"/>
    </location>
</feature>
<sequence>MNANLVLALLSKHTHLMYIELVVVITISLSIANLSYILKAASLLFSYLMIIAEYNMN</sequence>